<feature type="transmembrane region" description="Helical" evidence="1">
    <location>
        <begin position="12"/>
        <end position="34"/>
    </location>
</feature>
<protein>
    <submittedName>
        <fullName evidence="3">DUF1254 domain-containing protein</fullName>
    </submittedName>
</protein>
<feature type="domain" description="DUF1254" evidence="2">
    <location>
        <begin position="72"/>
        <end position="177"/>
    </location>
</feature>
<evidence type="ECO:0000313" key="4">
    <source>
        <dbReference type="Proteomes" id="UP000241229"/>
    </source>
</evidence>
<gene>
    <name evidence="3" type="ORF">C7I84_27750</name>
</gene>
<evidence type="ECO:0000256" key="1">
    <source>
        <dbReference type="SAM" id="Phobius"/>
    </source>
</evidence>
<dbReference type="InterPro" id="IPR010679">
    <property type="entry name" value="DUF1254"/>
</dbReference>
<evidence type="ECO:0000259" key="2">
    <source>
        <dbReference type="Pfam" id="PF06863"/>
    </source>
</evidence>
<sequence length="180" mass="19067">MARPAWKGVAYALAVGLVGAGIVHIVILLMIPSFSARDAWTRLSAASGLYEVARIDTGTGGAADPSAAAAACRFDLADGVVHVSAPSKVPFWSISVYDRDGTNLYSLNDRAAPDRLLDLVVLTPDQMIELRKDLPEEFAQSVLVELPLGEGIVVLRALAPDASWRPAVDAFLAEAACIPR</sequence>
<keyword evidence="4" id="KW-1185">Reference proteome</keyword>
<dbReference type="OrthoDB" id="1346484at2"/>
<name>A0A2P7RLI4_9HYPH</name>
<proteinExistence type="predicted"/>
<dbReference type="EMBL" id="PXYK01000044">
    <property type="protein sequence ID" value="PSJ51079.1"/>
    <property type="molecule type" value="Genomic_DNA"/>
</dbReference>
<organism evidence="3 4">
    <name type="scientific">Kumtagia ephedrae</name>
    <dbReference type="NCBI Taxonomy" id="2116701"/>
    <lineage>
        <taxon>Bacteria</taxon>
        <taxon>Pseudomonadati</taxon>
        <taxon>Pseudomonadota</taxon>
        <taxon>Alphaproteobacteria</taxon>
        <taxon>Hyphomicrobiales</taxon>
        <taxon>Phyllobacteriaceae</taxon>
        <taxon>Kumtagia</taxon>
    </lineage>
</organism>
<dbReference type="Pfam" id="PF06863">
    <property type="entry name" value="DUF1254"/>
    <property type="match status" value="1"/>
</dbReference>
<accession>A0A2P7RLI4</accession>
<dbReference type="InterPro" id="IPR014456">
    <property type="entry name" value="UCP010244_IM"/>
</dbReference>
<dbReference type="PIRSF" id="PIRSF010244">
    <property type="entry name" value="UCP010244_imp"/>
    <property type="match status" value="1"/>
</dbReference>
<comment type="caution">
    <text evidence="3">The sequence shown here is derived from an EMBL/GenBank/DDBJ whole genome shotgun (WGS) entry which is preliminary data.</text>
</comment>
<dbReference type="RefSeq" id="WP_106775455.1">
    <property type="nucleotide sequence ID" value="NZ_PXYK01000044.1"/>
</dbReference>
<keyword evidence="1" id="KW-0472">Membrane</keyword>
<evidence type="ECO:0000313" key="3">
    <source>
        <dbReference type="EMBL" id="PSJ51079.1"/>
    </source>
</evidence>
<dbReference type="Proteomes" id="UP000241229">
    <property type="component" value="Unassembled WGS sequence"/>
</dbReference>
<keyword evidence="1" id="KW-0812">Transmembrane</keyword>
<reference evidence="3 4" key="1">
    <citation type="submission" date="2018-03" db="EMBL/GenBank/DDBJ databases">
        <title>The draft genome of Mesorhizobium sp. 6GN-30.</title>
        <authorList>
            <person name="Liu L."/>
            <person name="Li L."/>
            <person name="Wang T."/>
            <person name="Zhang X."/>
            <person name="Liang L."/>
        </authorList>
    </citation>
    <scope>NUCLEOTIDE SEQUENCE [LARGE SCALE GENOMIC DNA]</scope>
    <source>
        <strain evidence="3 4">6GN30</strain>
    </source>
</reference>
<keyword evidence="1" id="KW-1133">Transmembrane helix</keyword>
<dbReference type="AlphaFoldDB" id="A0A2P7RLI4"/>